<evidence type="ECO:0000313" key="4">
    <source>
        <dbReference type="Proteomes" id="UP000021816"/>
    </source>
</evidence>
<reference evidence="3 4" key="1">
    <citation type="submission" date="2014-02" db="EMBL/GenBank/DDBJ databases">
        <title>Expanding our view of genomic diversity in Candidatus Accumulibacter clades.</title>
        <authorList>
            <person name="Skennerton C.T."/>
            <person name="Barr J.J."/>
            <person name="Slater F.R."/>
            <person name="Bond P.L."/>
            <person name="Tyson G.W."/>
        </authorList>
    </citation>
    <scope>NUCLEOTIDE SEQUENCE [LARGE SCALE GENOMIC DNA]</scope>
    <source>
        <strain evidence="4">BA-92</strain>
    </source>
</reference>
<dbReference type="STRING" id="1454003.AW10_03630"/>
<organism evidence="3 4">
    <name type="scientific">Candidatus Accumulibacter appositus</name>
    <dbReference type="NCBI Taxonomy" id="1454003"/>
    <lineage>
        <taxon>Bacteria</taxon>
        <taxon>Pseudomonadati</taxon>
        <taxon>Pseudomonadota</taxon>
        <taxon>Betaproteobacteria</taxon>
        <taxon>Candidatus Accumulibacter</taxon>
    </lineage>
</organism>
<evidence type="ECO:0000259" key="2">
    <source>
        <dbReference type="Pfam" id="PF00582"/>
    </source>
</evidence>
<comment type="similarity">
    <text evidence="1">Belongs to the universal stress protein A family.</text>
</comment>
<dbReference type="CDD" id="cd00293">
    <property type="entry name" value="USP-like"/>
    <property type="match status" value="1"/>
</dbReference>
<dbReference type="PANTHER" id="PTHR46268">
    <property type="entry name" value="STRESS RESPONSE PROTEIN NHAX"/>
    <property type="match status" value="1"/>
</dbReference>
<evidence type="ECO:0000313" key="3">
    <source>
        <dbReference type="EMBL" id="EXI77616.1"/>
    </source>
</evidence>
<proteinExistence type="inferred from homology"/>
<dbReference type="Pfam" id="PF00582">
    <property type="entry name" value="Usp"/>
    <property type="match status" value="1"/>
</dbReference>
<dbReference type="PRINTS" id="PR01438">
    <property type="entry name" value="UNVRSLSTRESS"/>
</dbReference>
<dbReference type="InterPro" id="IPR006016">
    <property type="entry name" value="UspA"/>
</dbReference>
<dbReference type="AlphaFoldDB" id="A0A011NQM3"/>
<dbReference type="Proteomes" id="UP000021816">
    <property type="component" value="Unassembled WGS sequence"/>
</dbReference>
<evidence type="ECO:0000256" key="1">
    <source>
        <dbReference type="ARBA" id="ARBA00008791"/>
    </source>
</evidence>
<dbReference type="Gene3D" id="3.40.50.620">
    <property type="entry name" value="HUPs"/>
    <property type="match status" value="1"/>
</dbReference>
<name>A0A011NQM3_9PROT</name>
<accession>A0A011NQM3</accession>
<protein>
    <submittedName>
        <fullName evidence="3">Putative universal stress protein</fullName>
    </submittedName>
</protein>
<gene>
    <name evidence="3" type="ORF">AW10_03630</name>
</gene>
<dbReference type="EMBL" id="JEMX01000096">
    <property type="protein sequence ID" value="EXI77616.1"/>
    <property type="molecule type" value="Genomic_DNA"/>
</dbReference>
<sequence>MYKRIMVALDQSFMTKRVLETAIELAKSTGARVAICHAIDETVLAQRDVAMMLPNSVGKTEARLRLGAQGFVDQAAETARAAGVETETRIIESEQKHVSDMLIQAAAEWHADLLVVGTHGMRGVERFFVGSVAERLVRKGRRSLLLVRGEDPVD</sequence>
<dbReference type="InterPro" id="IPR006015">
    <property type="entry name" value="Universal_stress_UspA"/>
</dbReference>
<dbReference type="PATRIC" id="fig|1454003.3.peg.3689"/>
<comment type="caution">
    <text evidence="3">The sequence shown here is derived from an EMBL/GenBank/DDBJ whole genome shotgun (WGS) entry which is preliminary data.</text>
</comment>
<dbReference type="PANTHER" id="PTHR46268:SF6">
    <property type="entry name" value="UNIVERSAL STRESS PROTEIN UP12"/>
    <property type="match status" value="1"/>
</dbReference>
<feature type="domain" description="UspA" evidence="2">
    <location>
        <begin position="1"/>
        <end position="148"/>
    </location>
</feature>
<dbReference type="InterPro" id="IPR014729">
    <property type="entry name" value="Rossmann-like_a/b/a_fold"/>
</dbReference>
<dbReference type="SUPFAM" id="SSF52402">
    <property type="entry name" value="Adenine nucleotide alpha hydrolases-like"/>
    <property type="match status" value="1"/>
</dbReference>